<keyword evidence="3" id="KW-0479">Metal-binding</keyword>
<dbReference type="Gene3D" id="3.30.70.20">
    <property type="match status" value="1"/>
</dbReference>
<protein>
    <recommendedName>
        <fullName evidence="8">4Fe-4S ferredoxin-type domain-containing protein</fullName>
    </recommendedName>
</protein>
<proteinExistence type="inferred from homology"/>
<keyword evidence="7" id="KW-0411">Iron-sulfur</keyword>
<dbReference type="SUPFAM" id="SSF46548">
    <property type="entry name" value="alpha-helical ferredoxin"/>
    <property type="match status" value="1"/>
</dbReference>
<sequence>MKAKTFAHGIHPPEFKDFTAEKAIESLPPPEKVMIPLLQHFGKPAKPLVQKGDQVNLGQKIGEGQTLFSASVHSSVSGKVISVDYYNHPGGSPIPAVSITNDGQDHPFSDKEETKDPFSFSPEEIRQKVKEAGVVGMGGAAFPTAVKLSPPKDKPIETIIINGCECEPLLTSDYRLMLEAPEDILRGAELARIATGAKRIIVGIEDNKKKAFEIFQDKIQDFSGEIALLKTKYPQGAEKNLIYALLRREVPTGGLPFDVGVVVQNAGTAKAIWDAVSRGKPLYERVISVSGQGIMEPKNILVRIGTPFKNVVEFCGGLKENADILIMGGPMMGIVQWSLDVPVVKGTSGILAWAAPRPSLEYACIRCGRCVENCPMTLVPTQLAKYVKFDDLTAAEKWGVLDCVECGCCQYMCPSKIPLVHWMRVGKNRIITLKQKKSA</sequence>
<gene>
    <name evidence="9" type="ORF">LCGC14_0517450</name>
</gene>
<evidence type="ECO:0000256" key="5">
    <source>
        <dbReference type="ARBA" id="ARBA00022982"/>
    </source>
</evidence>
<keyword evidence="5" id="KW-0249">Electron transport</keyword>
<comment type="caution">
    <text evidence="9">The sequence shown here is derived from an EMBL/GenBank/DDBJ whole genome shotgun (WGS) entry which is preliminary data.</text>
</comment>
<evidence type="ECO:0000256" key="6">
    <source>
        <dbReference type="ARBA" id="ARBA00023004"/>
    </source>
</evidence>
<evidence type="ECO:0000256" key="7">
    <source>
        <dbReference type="ARBA" id="ARBA00023014"/>
    </source>
</evidence>
<keyword evidence="4" id="KW-0677">Repeat</keyword>
<dbReference type="InterPro" id="IPR019554">
    <property type="entry name" value="Soluble_ligand-bd"/>
</dbReference>
<dbReference type="Gene3D" id="3.40.50.11540">
    <property type="entry name" value="NADH-ubiquinone oxidoreductase 51kDa subunit"/>
    <property type="match status" value="1"/>
</dbReference>
<dbReference type="AlphaFoldDB" id="A0A0F9S482"/>
<keyword evidence="6" id="KW-0408">Iron</keyword>
<dbReference type="Pfam" id="PF01512">
    <property type="entry name" value="Complex1_51K"/>
    <property type="match status" value="1"/>
</dbReference>
<dbReference type="GO" id="GO:0016020">
    <property type="term" value="C:membrane"/>
    <property type="evidence" value="ECO:0007669"/>
    <property type="project" value="InterPro"/>
</dbReference>
<dbReference type="Pfam" id="PF13237">
    <property type="entry name" value="Fer4_10"/>
    <property type="match status" value="1"/>
</dbReference>
<evidence type="ECO:0000256" key="2">
    <source>
        <dbReference type="ARBA" id="ARBA00022485"/>
    </source>
</evidence>
<dbReference type="Gene3D" id="3.10.20.600">
    <property type="match status" value="1"/>
</dbReference>
<dbReference type="InterPro" id="IPR010208">
    <property type="entry name" value="Ion_transpt_RnfC/RsxC"/>
</dbReference>
<dbReference type="InterPro" id="IPR011538">
    <property type="entry name" value="Nuo51_FMN-bd"/>
</dbReference>
<dbReference type="GO" id="GO:0046872">
    <property type="term" value="F:metal ion binding"/>
    <property type="evidence" value="ECO:0007669"/>
    <property type="project" value="UniProtKB-KW"/>
</dbReference>
<evidence type="ECO:0000259" key="8">
    <source>
        <dbReference type="PROSITE" id="PS51379"/>
    </source>
</evidence>
<dbReference type="GO" id="GO:0009055">
    <property type="term" value="F:electron transfer activity"/>
    <property type="evidence" value="ECO:0007669"/>
    <property type="project" value="InterPro"/>
</dbReference>
<keyword evidence="1" id="KW-0813">Transport</keyword>
<dbReference type="PROSITE" id="PS51379">
    <property type="entry name" value="4FE4S_FER_2"/>
    <property type="match status" value="1"/>
</dbReference>
<dbReference type="InterPro" id="IPR037225">
    <property type="entry name" value="Nuo51_FMN-bd_sf"/>
</dbReference>
<evidence type="ECO:0000313" key="9">
    <source>
        <dbReference type="EMBL" id="KKN61859.1"/>
    </source>
</evidence>
<dbReference type="InterPro" id="IPR017900">
    <property type="entry name" value="4Fe4S_Fe_S_CS"/>
</dbReference>
<dbReference type="InterPro" id="IPR026902">
    <property type="entry name" value="RnfC_N"/>
</dbReference>
<evidence type="ECO:0000256" key="1">
    <source>
        <dbReference type="ARBA" id="ARBA00022448"/>
    </source>
</evidence>
<dbReference type="PANTHER" id="PTHR43034:SF2">
    <property type="entry name" value="ION-TRANSLOCATING OXIDOREDUCTASE COMPLEX SUBUNIT C"/>
    <property type="match status" value="1"/>
</dbReference>
<evidence type="ECO:0000256" key="4">
    <source>
        <dbReference type="ARBA" id="ARBA00022737"/>
    </source>
</evidence>
<name>A0A0F9S482_9ZZZZ</name>
<dbReference type="InterPro" id="IPR017896">
    <property type="entry name" value="4Fe4S_Fe-S-bd"/>
</dbReference>
<dbReference type="NCBIfam" id="TIGR01945">
    <property type="entry name" value="rnfC"/>
    <property type="match status" value="1"/>
</dbReference>
<reference evidence="9" key="1">
    <citation type="journal article" date="2015" name="Nature">
        <title>Complex archaea that bridge the gap between prokaryotes and eukaryotes.</title>
        <authorList>
            <person name="Spang A."/>
            <person name="Saw J.H."/>
            <person name="Jorgensen S.L."/>
            <person name="Zaremba-Niedzwiedzka K."/>
            <person name="Martijn J."/>
            <person name="Lind A.E."/>
            <person name="van Eijk R."/>
            <person name="Schleper C."/>
            <person name="Guy L."/>
            <person name="Ettema T.J."/>
        </authorList>
    </citation>
    <scope>NUCLEOTIDE SEQUENCE</scope>
</reference>
<feature type="domain" description="4Fe-4S ferredoxin-type" evidence="8">
    <location>
        <begin position="356"/>
        <end position="384"/>
    </location>
</feature>
<dbReference type="SUPFAM" id="SSF142019">
    <property type="entry name" value="Nqo1 FMN-binding domain-like"/>
    <property type="match status" value="1"/>
</dbReference>
<dbReference type="GO" id="GO:0051539">
    <property type="term" value="F:4 iron, 4 sulfur cluster binding"/>
    <property type="evidence" value="ECO:0007669"/>
    <property type="project" value="UniProtKB-KW"/>
</dbReference>
<dbReference type="NCBIfam" id="NF003454">
    <property type="entry name" value="PRK05035.1"/>
    <property type="match status" value="1"/>
</dbReference>
<dbReference type="EMBL" id="LAZR01000642">
    <property type="protein sequence ID" value="KKN61859.1"/>
    <property type="molecule type" value="Genomic_DNA"/>
</dbReference>
<evidence type="ECO:0000256" key="3">
    <source>
        <dbReference type="ARBA" id="ARBA00022723"/>
    </source>
</evidence>
<keyword evidence="2" id="KW-0004">4Fe-4S</keyword>
<dbReference type="Pfam" id="PF13375">
    <property type="entry name" value="RnfC_N"/>
    <property type="match status" value="1"/>
</dbReference>
<organism evidence="9">
    <name type="scientific">marine sediment metagenome</name>
    <dbReference type="NCBI Taxonomy" id="412755"/>
    <lineage>
        <taxon>unclassified sequences</taxon>
        <taxon>metagenomes</taxon>
        <taxon>ecological metagenomes</taxon>
    </lineage>
</organism>
<accession>A0A0F9S482</accession>
<dbReference type="PANTHER" id="PTHR43034">
    <property type="entry name" value="ION-TRANSLOCATING OXIDOREDUCTASE COMPLEX SUBUNIT C"/>
    <property type="match status" value="1"/>
</dbReference>
<dbReference type="PROSITE" id="PS00198">
    <property type="entry name" value="4FE4S_FER_1"/>
    <property type="match status" value="1"/>
</dbReference>
<dbReference type="HAMAP" id="MF_00461">
    <property type="entry name" value="RsxC_RnfC"/>
    <property type="match status" value="1"/>
</dbReference>
<dbReference type="Pfam" id="PF10531">
    <property type="entry name" value="SLBB"/>
    <property type="match status" value="1"/>
</dbReference>